<evidence type="ECO:0000313" key="11">
    <source>
        <dbReference type="Proteomes" id="UP000177797"/>
    </source>
</evidence>
<keyword evidence="3" id="KW-0819">tRNA processing</keyword>
<dbReference type="InterPro" id="IPR002646">
    <property type="entry name" value="PolA_pol_head_dom"/>
</dbReference>
<comment type="cofactor">
    <cofactor evidence="1">
        <name>Mg(2+)</name>
        <dbReference type="ChEBI" id="CHEBI:18420"/>
    </cofactor>
</comment>
<dbReference type="InterPro" id="IPR050264">
    <property type="entry name" value="Bact_CCA-adding_enz_type3_sf"/>
</dbReference>
<keyword evidence="7" id="KW-0460">Magnesium</keyword>
<sequence>MIKNNTFEIPNQVADVSETLEKAGFEAHLVGGCVRDLLIGRKPSDWDITTNATPEKIQRIFKESFYENEYGTVGVVTNSEDPTLKVVEVTPYRLEGVYSDSRRPDSVSFSKNLEDDLKRRDFTINAIALEIEPTVKVIKDILTDISNGHDKGHLENTNVVYNKTNVLYNSKGHYKTYKGHITDPYKGQSDIKKGVVKTVGNPIERFSEDGLRLLRAVRIASELGFMIENETSEAIFKNNELLKKIAPERIRDEFTKIVMSERPMEGITMCSKLGLLQHFIPELEQSFHVKQNKAHSFGVGEHLLRTVAHSAKKEFPIEVRLAALLHDISKPETRRWSEEKNDWTFYGHDVVGTRTAVKILERLKFPVKLTDKVAKLVRWHMFFSDTEVITQSAVRRLLMNVGKENIWDLMNVRTCDRIGTGRPKESPYRLRKYHSLIEEVMHDPISVGMLKIKGGEIIEITKLQPSPKIGFILHALLEEVLEDPLRNKKEYLEKRVTELAALPDKEIENLGKKGKERKVEIEETVIKEIRGKYWVK</sequence>
<comment type="caution">
    <text evidence="10">The sequence shown here is derived from an EMBL/GenBank/DDBJ whole genome shotgun (WGS) entry which is preliminary data.</text>
</comment>
<dbReference type="PANTHER" id="PTHR46173">
    <property type="entry name" value="CCA TRNA NUCLEOTIDYLTRANSFERASE 1, MITOCHONDRIAL"/>
    <property type="match status" value="1"/>
</dbReference>
<proteinExistence type="inferred from homology"/>
<dbReference type="SUPFAM" id="SSF81301">
    <property type="entry name" value="Nucleotidyltransferase"/>
    <property type="match status" value="1"/>
</dbReference>
<keyword evidence="2 8" id="KW-0808">Transferase</keyword>
<keyword evidence="8" id="KW-0694">RNA-binding</keyword>
<dbReference type="Pfam" id="PF01743">
    <property type="entry name" value="PolyA_pol"/>
    <property type="match status" value="1"/>
</dbReference>
<evidence type="ECO:0000256" key="3">
    <source>
        <dbReference type="ARBA" id="ARBA00022694"/>
    </source>
</evidence>
<evidence type="ECO:0000256" key="1">
    <source>
        <dbReference type="ARBA" id="ARBA00001946"/>
    </source>
</evidence>
<name>A0A1G2NEN4_9BACT</name>
<evidence type="ECO:0000256" key="6">
    <source>
        <dbReference type="ARBA" id="ARBA00022741"/>
    </source>
</evidence>
<dbReference type="GO" id="GO:0000049">
    <property type="term" value="F:tRNA binding"/>
    <property type="evidence" value="ECO:0007669"/>
    <property type="project" value="TreeGrafter"/>
</dbReference>
<dbReference type="Gene3D" id="1.10.246.80">
    <property type="match status" value="1"/>
</dbReference>
<dbReference type="InterPro" id="IPR006674">
    <property type="entry name" value="HD_domain"/>
</dbReference>
<dbReference type="Proteomes" id="UP000177797">
    <property type="component" value="Unassembled WGS sequence"/>
</dbReference>
<dbReference type="NCBIfam" id="TIGR00277">
    <property type="entry name" value="HDIG"/>
    <property type="match status" value="1"/>
</dbReference>
<dbReference type="CDD" id="cd00077">
    <property type="entry name" value="HDc"/>
    <property type="match status" value="1"/>
</dbReference>
<dbReference type="AlphaFoldDB" id="A0A1G2NEN4"/>
<dbReference type="GO" id="GO:0008033">
    <property type="term" value="P:tRNA processing"/>
    <property type="evidence" value="ECO:0007669"/>
    <property type="project" value="UniProtKB-KW"/>
</dbReference>
<keyword evidence="6" id="KW-0547">Nucleotide-binding</keyword>
<dbReference type="Pfam" id="PF12627">
    <property type="entry name" value="PolyA_pol_RNAbd"/>
    <property type="match status" value="1"/>
</dbReference>
<dbReference type="GO" id="GO:0000166">
    <property type="term" value="F:nucleotide binding"/>
    <property type="evidence" value="ECO:0007669"/>
    <property type="project" value="UniProtKB-KW"/>
</dbReference>
<evidence type="ECO:0000313" key="10">
    <source>
        <dbReference type="EMBL" id="OHA33919.1"/>
    </source>
</evidence>
<keyword evidence="4" id="KW-0548">Nucleotidyltransferase</keyword>
<dbReference type="SMART" id="SM00471">
    <property type="entry name" value="HDc"/>
    <property type="match status" value="1"/>
</dbReference>
<dbReference type="EMBL" id="MHSA01000021">
    <property type="protein sequence ID" value="OHA33919.1"/>
    <property type="molecule type" value="Genomic_DNA"/>
</dbReference>
<accession>A0A1G2NEN4</accession>
<protein>
    <recommendedName>
        <fullName evidence="9">HD/PDEase domain-containing protein</fullName>
    </recommendedName>
</protein>
<organism evidence="10 11">
    <name type="scientific">Candidatus Taylorbacteria bacterium RIFCSPLOWO2_01_FULL_48_100</name>
    <dbReference type="NCBI Taxonomy" id="1802322"/>
    <lineage>
        <taxon>Bacteria</taxon>
        <taxon>Candidatus Tayloriibacteriota</taxon>
    </lineage>
</organism>
<dbReference type="Gene3D" id="3.30.460.10">
    <property type="entry name" value="Beta Polymerase, domain 2"/>
    <property type="match status" value="1"/>
</dbReference>
<evidence type="ECO:0000256" key="5">
    <source>
        <dbReference type="ARBA" id="ARBA00022723"/>
    </source>
</evidence>
<evidence type="ECO:0000259" key="9">
    <source>
        <dbReference type="SMART" id="SM00471"/>
    </source>
</evidence>
<reference evidence="10 11" key="1">
    <citation type="journal article" date="2016" name="Nat. Commun.">
        <title>Thousands of microbial genomes shed light on interconnected biogeochemical processes in an aquifer system.</title>
        <authorList>
            <person name="Anantharaman K."/>
            <person name="Brown C.T."/>
            <person name="Hug L.A."/>
            <person name="Sharon I."/>
            <person name="Castelle C.J."/>
            <person name="Probst A.J."/>
            <person name="Thomas B.C."/>
            <person name="Singh A."/>
            <person name="Wilkins M.J."/>
            <person name="Karaoz U."/>
            <person name="Brodie E.L."/>
            <person name="Williams K.H."/>
            <person name="Hubbard S.S."/>
            <person name="Banfield J.F."/>
        </authorList>
    </citation>
    <scope>NUCLEOTIDE SEQUENCE [LARGE SCALE GENOMIC DNA]</scope>
</reference>
<evidence type="ECO:0000256" key="2">
    <source>
        <dbReference type="ARBA" id="ARBA00022679"/>
    </source>
</evidence>
<keyword evidence="5" id="KW-0479">Metal-binding</keyword>
<dbReference type="InterPro" id="IPR006675">
    <property type="entry name" value="HDIG_dom"/>
</dbReference>
<dbReference type="PANTHER" id="PTHR46173:SF1">
    <property type="entry name" value="CCA TRNA NUCLEOTIDYLTRANSFERASE 1, MITOCHONDRIAL"/>
    <property type="match status" value="1"/>
</dbReference>
<evidence type="ECO:0000256" key="4">
    <source>
        <dbReference type="ARBA" id="ARBA00022695"/>
    </source>
</evidence>
<dbReference type="Gene3D" id="1.10.3090.10">
    <property type="entry name" value="cca-adding enzyme, domain 2"/>
    <property type="match status" value="1"/>
</dbReference>
<dbReference type="GO" id="GO:0046872">
    <property type="term" value="F:metal ion binding"/>
    <property type="evidence" value="ECO:0007669"/>
    <property type="project" value="UniProtKB-KW"/>
</dbReference>
<evidence type="ECO:0000256" key="8">
    <source>
        <dbReference type="RuleBase" id="RU003953"/>
    </source>
</evidence>
<dbReference type="SUPFAM" id="SSF81891">
    <property type="entry name" value="Poly A polymerase C-terminal region-like"/>
    <property type="match status" value="1"/>
</dbReference>
<dbReference type="CDD" id="cd05398">
    <property type="entry name" value="NT_ClassII-CCAase"/>
    <property type="match status" value="1"/>
</dbReference>
<dbReference type="InterPro" id="IPR003607">
    <property type="entry name" value="HD/PDEase_dom"/>
</dbReference>
<gene>
    <name evidence="10" type="ORF">A2938_02750</name>
</gene>
<dbReference type="Pfam" id="PF01966">
    <property type="entry name" value="HD"/>
    <property type="match status" value="1"/>
</dbReference>
<dbReference type="InterPro" id="IPR032828">
    <property type="entry name" value="PolyA_RNA-bd"/>
</dbReference>
<feature type="domain" description="HD/PDEase" evidence="9">
    <location>
        <begin position="288"/>
        <end position="385"/>
    </location>
</feature>
<evidence type="ECO:0000256" key="7">
    <source>
        <dbReference type="ARBA" id="ARBA00022842"/>
    </source>
</evidence>
<comment type="similarity">
    <text evidence="8">Belongs to the tRNA nucleotidyltransferase/poly(A) polymerase family.</text>
</comment>
<dbReference type="InterPro" id="IPR043519">
    <property type="entry name" value="NT_sf"/>
</dbReference>
<dbReference type="GO" id="GO:0016779">
    <property type="term" value="F:nucleotidyltransferase activity"/>
    <property type="evidence" value="ECO:0007669"/>
    <property type="project" value="UniProtKB-KW"/>
</dbReference>